<dbReference type="AlphaFoldDB" id="A0A2C9VN14"/>
<dbReference type="InterPro" id="IPR040344">
    <property type="entry name" value="At3g17950-like"/>
</dbReference>
<reference evidence="3" key="1">
    <citation type="journal article" date="2016" name="Nat. Biotechnol.">
        <title>Sequencing wild and cultivated cassava and related species reveals extensive interspecific hybridization and genetic diversity.</title>
        <authorList>
            <person name="Bredeson J.V."/>
            <person name="Lyons J.B."/>
            <person name="Prochnik S.E."/>
            <person name="Wu G.A."/>
            <person name="Ha C.M."/>
            <person name="Edsinger-Gonzales E."/>
            <person name="Grimwood J."/>
            <person name="Schmutz J."/>
            <person name="Rabbi I.Y."/>
            <person name="Egesi C."/>
            <person name="Nauluvula P."/>
            <person name="Lebot V."/>
            <person name="Ndunguru J."/>
            <person name="Mkamilo G."/>
            <person name="Bart R.S."/>
            <person name="Setter T.L."/>
            <person name="Gleadow R.M."/>
            <person name="Kulakow P."/>
            <person name="Ferguson M.E."/>
            <person name="Rounsley S."/>
            <person name="Rokhsar D.S."/>
        </authorList>
    </citation>
    <scope>NUCLEOTIDE SEQUENCE [LARGE SCALE GENOMIC DNA]</scope>
    <source>
        <strain evidence="3">cv. AM560-2</strain>
    </source>
</reference>
<proteinExistence type="predicted"/>
<gene>
    <name evidence="2" type="ORF">MANES_06G005000v8</name>
</gene>
<dbReference type="OrthoDB" id="1894399at2759"/>
<evidence type="ECO:0000313" key="2">
    <source>
        <dbReference type="EMBL" id="OAY46506.1"/>
    </source>
</evidence>
<keyword evidence="3" id="KW-1185">Reference proteome</keyword>
<dbReference type="STRING" id="3983.A0A2C9VN14"/>
<name>A0A2C9VN14_MANES</name>
<organism evidence="2 3">
    <name type="scientific">Manihot esculenta</name>
    <name type="common">Cassava</name>
    <name type="synonym">Jatropha manihot</name>
    <dbReference type="NCBI Taxonomy" id="3983"/>
    <lineage>
        <taxon>Eukaryota</taxon>
        <taxon>Viridiplantae</taxon>
        <taxon>Streptophyta</taxon>
        <taxon>Embryophyta</taxon>
        <taxon>Tracheophyta</taxon>
        <taxon>Spermatophyta</taxon>
        <taxon>Magnoliopsida</taxon>
        <taxon>eudicotyledons</taxon>
        <taxon>Gunneridae</taxon>
        <taxon>Pentapetalae</taxon>
        <taxon>rosids</taxon>
        <taxon>fabids</taxon>
        <taxon>Malpighiales</taxon>
        <taxon>Euphorbiaceae</taxon>
        <taxon>Crotonoideae</taxon>
        <taxon>Manihoteae</taxon>
        <taxon>Manihot</taxon>
    </lineage>
</organism>
<sequence length="200" mass="20841">MADPITDTLPPPSSPTSSSLSSSDLDTESTGSFFHDRSTTLGTLMGVTSTTITFRTPSQPRDTISIAGAGAGAGAVATASSSTGINRNNKKKKNKRVPAELLRRRRWWRLCSDGEVKSASLGEFLEVERRFGDGAFYGDTTAELEGAMVAPPRDGVNGRVLFADGRVLPPAGEVDDGTSTAGILCRFPVSLTGICSGGVG</sequence>
<feature type="region of interest" description="Disordered" evidence="1">
    <location>
        <begin position="1"/>
        <end position="34"/>
    </location>
</feature>
<comment type="caution">
    <text evidence="2">The sequence shown here is derived from an EMBL/GenBank/DDBJ whole genome shotgun (WGS) entry which is preliminary data.</text>
</comment>
<evidence type="ECO:0000256" key="1">
    <source>
        <dbReference type="SAM" id="MobiDB-lite"/>
    </source>
</evidence>
<protein>
    <submittedName>
        <fullName evidence="2">Uncharacterized protein</fullName>
    </submittedName>
</protein>
<dbReference type="Proteomes" id="UP000091857">
    <property type="component" value="Chromosome 6"/>
</dbReference>
<accession>A0A2C9VN14</accession>
<feature type="compositionally biased region" description="Low complexity" evidence="1">
    <location>
        <begin position="15"/>
        <end position="32"/>
    </location>
</feature>
<dbReference type="OMA" id="NAFYNTA"/>
<dbReference type="PANTHER" id="PTHR33544">
    <property type="entry name" value="DUF4005 DOMAIN-CONTAINING PROTEIN-RELATED"/>
    <property type="match status" value="1"/>
</dbReference>
<evidence type="ECO:0000313" key="3">
    <source>
        <dbReference type="Proteomes" id="UP000091857"/>
    </source>
</evidence>
<dbReference type="Gramene" id="Manes.06G005000.1.v8.1">
    <property type="protein sequence ID" value="Manes.06G005000.1.v8.1.CDS"/>
    <property type="gene ID" value="Manes.06G005000.v8.1"/>
</dbReference>
<dbReference type="PANTHER" id="PTHR33544:SF15">
    <property type="entry name" value="OS06G0256800 PROTEIN"/>
    <property type="match status" value="1"/>
</dbReference>
<dbReference type="EMBL" id="CM004392">
    <property type="protein sequence ID" value="OAY46506.1"/>
    <property type="molecule type" value="Genomic_DNA"/>
</dbReference>